<gene>
    <name evidence="2" type="ORF">LAX5112_04395</name>
</gene>
<dbReference type="OrthoDB" id="9896486at2"/>
<keyword evidence="3" id="KW-1185">Reference proteome</keyword>
<organism evidence="2 3">
    <name type="scientific">Roseibium alexandrii</name>
    <dbReference type="NCBI Taxonomy" id="388408"/>
    <lineage>
        <taxon>Bacteria</taxon>
        <taxon>Pseudomonadati</taxon>
        <taxon>Pseudomonadota</taxon>
        <taxon>Alphaproteobacteria</taxon>
        <taxon>Hyphomicrobiales</taxon>
        <taxon>Stappiaceae</taxon>
        <taxon>Roseibium</taxon>
    </lineage>
</organism>
<feature type="compositionally biased region" description="Polar residues" evidence="1">
    <location>
        <begin position="1"/>
        <end position="10"/>
    </location>
</feature>
<accession>A0A0M7AN76</accession>
<name>A0A0M7AN76_9HYPH</name>
<reference evidence="3" key="1">
    <citation type="submission" date="2015-07" db="EMBL/GenBank/DDBJ databases">
        <authorList>
            <person name="Rodrigo-Torres Lidia"/>
            <person name="Arahal R.David."/>
        </authorList>
    </citation>
    <scope>NUCLEOTIDE SEQUENCE [LARGE SCALE GENOMIC DNA]</scope>
    <source>
        <strain evidence="3">CECT 5112</strain>
    </source>
</reference>
<dbReference type="EMBL" id="CXWD01000023">
    <property type="protein sequence ID" value="CTQ75882.1"/>
    <property type="molecule type" value="Genomic_DNA"/>
</dbReference>
<protein>
    <submittedName>
        <fullName evidence="2">Uncharacterized protein</fullName>
    </submittedName>
</protein>
<dbReference type="AlphaFoldDB" id="A0A0M7AN76"/>
<dbReference type="Proteomes" id="UP000053235">
    <property type="component" value="Unassembled WGS sequence"/>
</dbReference>
<dbReference type="STRING" id="388408.LAX5112_04395"/>
<evidence type="ECO:0000313" key="3">
    <source>
        <dbReference type="Proteomes" id="UP000053235"/>
    </source>
</evidence>
<sequence>MSLQSNSLDSGRTHSRARRGTKTTLLQRFGVKASGHRTEHLPVFRDFSGRLYHLAIQVREDVKPSHEDRT</sequence>
<feature type="region of interest" description="Disordered" evidence="1">
    <location>
        <begin position="1"/>
        <end position="23"/>
    </location>
</feature>
<evidence type="ECO:0000313" key="2">
    <source>
        <dbReference type="EMBL" id="CTQ75882.1"/>
    </source>
</evidence>
<dbReference type="RefSeq" id="WP_055673611.1">
    <property type="nucleotide sequence ID" value="NZ_CXWD01000023.1"/>
</dbReference>
<evidence type="ECO:0000256" key="1">
    <source>
        <dbReference type="SAM" id="MobiDB-lite"/>
    </source>
</evidence>
<proteinExistence type="predicted"/>